<dbReference type="GO" id="GO:0042054">
    <property type="term" value="F:histone methyltransferase activity"/>
    <property type="evidence" value="ECO:0007669"/>
    <property type="project" value="TreeGrafter"/>
</dbReference>
<dbReference type="InterPro" id="IPR051357">
    <property type="entry name" value="H3K9_HMTase_SUVAR3-9"/>
</dbReference>
<gene>
    <name evidence="2" type="ORF">TSPGSL018_26787</name>
</gene>
<reference evidence="2" key="1">
    <citation type="submission" date="2014-05" db="EMBL/GenBank/DDBJ databases">
        <title>The transcriptome of the halophilic microalga Tetraselmis sp. GSL018 isolated from the Great Salt Lake, Utah.</title>
        <authorList>
            <person name="Jinkerson R.E."/>
            <person name="D'Adamo S."/>
            <person name="Posewitz M.C."/>
        </authorList>
    </citation>
    <scope>NUCLEOTIDE SEQUENCE</scope>
    <source>
        <strain evidence="2">GSL018</strain>
    </source>
</reference>
<accession>A0A061QKS3</accession>
<feature type="non-terminal residue" evidence="2">
    <location>
        <position position="1"/>
    </location>
</feature>
<proteinExistence type="predicted"/>
<dbReference type="SMART" id="SM00317">
    <property type="entry name" value="SET"/>
    <property type="match status" value="1"/>
</dbReference>
<dbReference type="Gene3D" id="2.170.270.10">
    <property type="entry name" value="SET domain"/>
    <property type="match status" value="1"/>
</dbReference>
<dbReference type="SUPFAM" id="SSF82199">
    <property type="entry name" value="SET domain"/>
    <property type="match status" value="2"/>
</dbReference>
<protein>
    <submittedName>
        <fullName evidence="2">Set domain protein</fullName>
    </submittedName>
</protein>
<name>A0A061QKS3_9CHLO</name>
<dbReference type="PANTHER" id="PTHR45660">
    <property type="entry name" value="HISTONE-LYSINE N-METHYLTRANSFERASE SETMAR"/>
    <property type="match status" value="1"/>
</dbReference>
<dbReference type="AlphaFoldDB" id="A0A061QKS3"/>
<dbReference type="EMBL" id="GBEZ01025905">
    <property type="protein sequence ID" value="JAC61237.1"/>
    <property type="molecule type" value="Transcribed_RNA"/>
</dbReference>
<dbReference type="Pfam" id="PF00856">
    <property type="entry name" value="SET"/>
    <property type="match status" value="1"/>
</dbReference>
<evidence type="ECO:0000259" key="1">
    <source>
        <dbReference type="PROSITE" id="PS50280"/>
    </source>
</evidence>
<sequence length="325" mass="36224">FVYTVGQIVSQSVPRPAPAPKLSSTQLKDLNGGEFPYNGCGQMHSHQFCIYEDAPEEHETTPGPSRSAQLGIRYRLEVFRTHGKGWGVRSWDKIPAGAFVCEFGGEVITEAECDKRAKEASNLHLKKSEAVEVENVKPEGLFNEYMFDLTVLGLPLYEHATGKPIPGGNHDYSGYQLDPVRGGDSKTNSAFAWKALQQANLCPSDVELLYHLDGKRAGSVARFINHNHKVLGNELSQYNQCTLVCNLQSLHDMRLISLTCGIPQQPNLFIQMCLWDHHDPRLMRLCLFAAETIPPLTELTYDYGSDYENLLLDGKSLASLRIGSR</sequence>
<organism evidence="2">
    <name type="scientific">Tetraselmis sp. GSL018</name>
    <dbReference type="NCBI Taxonomy" id="582737"/>
    <lineage>
        <taxon>Eukaryota</taxon>
        <taxon>Viridiplantae</taxon>
        <taxon>Chlorophyta</taxon>
        <taxon>core chlorophytes</taxon>
        <taxon>Chlorodendrophyceae</taxon>
        <taxon>Chlorodendrales</taxon>
        <taxon>Chlorodendraceae</taxon>
        <taxon>Tetraselmis</taxon>
    </lineage>
</organism>
<dbReference type="GO" id="GO:0003690">
    <property type="term" value="F:double-stranded DNA binding"/>
    <property type="evidence" value="ECO:0007669"/>
    <property type="project" value="TreeGrafter"/>
</dbReference>
<dbReference type="PANTHER" id="PTHR45660:SF13">
    <property type="entry name" value="HISTONE-LYSINE N-METHYLTRANSFERASE SETMAR"/>
    <property type="match status" value="1"/>
</dbReference>
<evidence type="ECO:0000313" key="2">
    <source>
        <dbReference type="EMBL" id="JAC61237.1"/>
    </source>
</evidence>
<dbReference type="PROSITE" id="PS50280">
    <property type="entry name" value="SET"/>
    <property type="match status" value="1"/>
</dbReference>
<dbReference type="InterPro" id="IPR046341">
    <property type="entry name" value="SET_dom_sf"/>
</dbReference>
<feature type="domain" description="SET" evidence="1">
    <location>
        <begin position="74"/>
        <end position="304"/>
    </location>
</feature>
<dbReference type="InterPro" id="IPR001214">
    <property type="entry name" value="SET_dom"/>
</dbReference>